<name>A0ABX7XC31_9FLAO</name>
<feature type="domain" description="Immunity protein Imm33" evidence="1">
    <location>
        <begin position="16"/>
        <end position="99"/>
    </location>
</feature>
<evidence type="ECO:0000313" key="3">
    <source>
        <dbReference type="Proteomes" id="UP000672011"/>
    </source>
</evidence>
<organism evidence="2 3">
    <name type="scientific">Faecalibacter bovis</name>
    <dbReference type="NCBI Taxonomy" id="2898187"/>
    <lineage>
        <taxon>Bacteria</taxon>
        <taxon>Pseudomonadati</taxon>
        <taxon>Bacteroidota</taxon>
        <taxon>Flavobacteriia</taxon>
        <taxon>Flavobacteriales</taxon>
        <taxon>Weeksellaceae</taxon>
        <taxon>Faecalibacter</taxon>
    </lineage>
</organism>
<keyword evidence="3" id="KW-1185">Reference proteome</keyword>
<dbReference type="RefSeq" id="WP_230476117.1">
    <property type="nucleotide sequence ID" value="NZ_CP072842.1"/>
</dbReference>
<gene>
    <name evidence="2" type="ORF">J9309_11975</name>
</gene>
<reference evidence="3" key="2">
    <citation type="submission" date="2021-04" db="EMBL/GenBank/DDBJ databases">
        <title>Taxonomy of Flavobacteriaceae bacterium ZY171143.</title>
        <authorList>
            <person name="Li F."/>
        </authorList>
    </citation>
    <scope>NUCLEOTIDE SEQUENCE [LARGE SCALE GENOMIC DNA]</scope>
    <source>
        <strain evidence="3">ZY171143</strain>
    </source>
</reference>
<sequence length="106" mass="12217">MDEVSEIITKPMGYGLVTDRILVDGQSINYMYREEPDNKQDSGWRFFAGDEDEDYLDNEANIELMNINIIAHYDKSIIPYLEAPHGIAFAKNDQGEFEEEAFDSED</sequence>
<accession>A0ABX7XC31</accession>
<dbReference type="Pfam" id="PF09951">
    <property type="entry name" value="Imm33"/>
    <property type="match status" value="1"/>
</dbReference>
<evidence type="ECO:0000259" key="1">
    <source>
        <dbReference type="Pfam" id="PF09951"/>
    </source>
</evidence>
<protein>
    <submittedName>
        <fullName evidence="2">DUF2185 domain-containing protein</fullName>
    </submittedName>
</protein>
<evidence type="ECO:0000313" key="2">
    <source>
        <dbReference type="EMBL" id="QTV05474.1"/>
    </source>
</evidence>
<dbReference type="PANTHER" id="PTHR38743:SF2">
    <property type="entry name" value="DUF2185 DOMAIN-CONTAINING PROTEIN"/>
    <property type="match status" value="1"/>
</dbReference>
<dbReference type="EMBL" id="CP072842">
    <property type="protein sequence ID" value="QTV05474.1"/>
    <property type="molecule type" value="Genomic_DNA"/>
</dbReference>
<dbReference type="PANTHER" id="PTHR38743">
    <property type="entry name" value="SIMILAR TO GLYOXYLASE I FAMILY PROTEIN"/>
    <property type="match status" value="1"/>
</dbReference>
<proteinExistence type="predicted"/>
<dbReference type="InterPro" id="IPR018689">
    <property type="entry name" value="Imm33_dom"/>
</dbReference>
<dbReference type="Proteomes" id="UP000672011">
    <property type="component" value="Chromosome"/>
</dbReference>
<reference evidence="2 3" key="1">
    <citation type="journal article" date="2021" name="Int. J. Syst. Evol. Microbiol.">
        <title>Faecalibacter bovis sp. nov., isolated from cow faeces.</title>
        <authorList>
            <person name="Li F."/>
            <person name="Zhao W."/>
            <person name="Hong Q."/>
            <person name="Shao Q."/>
            <person name="Song J."/>
            <person name="Yang S."/>
        </authorList>
    </citation>
    <scope>NUCLEOTIDE SEQUENCE [LARGE SCALE GENOMIC DNA]</scope>
    <source>
        <strain evidence="2 3">ZY171143</strain>
    </source>
</reference>